<comment type="caution">
    <text evidence="10">The sequence shown here is derived from an EMBL/GenBank/DDBJ whole genome shotgun (WGS) entry which is preliminary data.</text>
</comment>
<keyword evidence="3 7" id="KW-0547">Nucleotide-binding</keyword>
<dbReference type="InterPro" id="IPR001752">
    <property type="entry name" value="Kinesin_motor_dom"/>
</dbReference>
<dbReference type="GO" id="GO:0007018">
    <property type="term" value="P:microtubule-based movement"/>
    <property type="evidence" value="ECO:0007669"/>
    <property type="project" value="InterPro"/>
</dbReference>
<keyword evidence="4 7" id="KW-0067">ATP-binding</keyword>
<comment type="subcellular location">
    <subcellularLocation>
        <location evidence="1">Plastid</location>
    </subcellularLocation>
</comment>
<dbReference type="PANTHER" id="PTHR47969">
    <property type="entry name" value="CHROMOSOME-ASSOCIATED KINESIN KIF4A-RELATED"/>
    <property type="match status" value="1"/>
</dbReference>
<dbReference type="GO" id="GO:0003777">
    <property type="term" value="F:microtubule motor activity"/>
    <property type="evidence" value="ECO:0007669"/>
    <property type="project" value="InterPro"/>
</dbReference>
<dbReference type="Pfam" id="PF00225">
    <property type="entry name" value="Kinesin"/>
    <property type="match status" value="1"/>
</dbReference>
<dbReference type="AlphaFoldDB" id="A0AAV0BX25"/>
<dbReference type="PROSITE" id="PS50067">
    <property type="entry name" value="KINESIN_MOTOR_2"/>
    <property type="match status" value="1"/>
</dbReference>
<dbReference type="PANTHER" id="PTHR47969:SF9">
    <property type="entry name" value="KINESIN-LIKE PROTEIN"/>
    <property type="match status" value="1"/>
</dbReference>
<dbReference type="PRINTS" id="PR00380">
    <property type="entry name" value="KINESINHEAVY"/>
</dbReference>
<evidence type="ECO:0000256" key="8">
    <source>
        <dbReference type="RuleBase" id="RU000394"/>
    </source>
</evidence>
<dbReference type="GO" id="GO:0051231">
    <property type="term" value="P:spindle elongation"/>
    <property type="evidence" value="ECO:0007669"/>
    <property type="project" value="TreeGrafter"/>
</dbReference>
<keyword evidence="2 8" id="KW-0493">Microtubule</keyword>
<protein>
    <recommendedName>
        <fullName evidence="8">Kinesin-like protein</fullName>
    </recommendedName>
</protein>
<dbReference type="SMART" id="SM00129">
    <property type="entry name" value="KISc"/>
    <property type="match status" value="1"/>
</dbReference>
<sequence length="647" mass="71704">MAKDSGIIEASQLESISTPERRTESHSNLTSKVKVIVRVRPFLFEEISARNGSPPVSCVSILHSGFETSDEVTVYLKDNETSRNEYYKLDGFFGQEVDNVSQIFHKEVSPLIPGIFRGYNATVFAYGASGSGKTYTMQGSAETPGLIPLSMSSILSICQSTGTTVYISYYEIYMDKCYDLLEMKNKEIAVLDDKDGNVHLKGLAEVEVNSMAGFNDIFLAAIQRRKGAHTSVNDLSSRSHAVLVIYVHTPCHEKSGNVIAGKINLIDLAGNEDNRRSCNEGFRLHESAKINKSLFALFNVIYALNNNQMRVPFRDSKLTRVLQDSLGGTSPVLVVTCLNPGEYEESIHTVNLAARSRHISNSLTSSRNITPKVKVDMEAKLHAWLESKGKTKSAHKSKVFESPLTSKTPNSLSSLKWADAYPSSSKPQLFSNHGASRLKQGAHEFACRSLFCNGNRFISAIEASNLVDGRGNTEKKLEDSEERDQEYDQVVRGMDNARAETVNPLGSSPSFKKIIALQSPPRKPLFPTNTNINTESASANKRCVFLSDSEKNVDNTCQEVLGTPLEKFNAQSLNLKSSLAEEYIEFLNKANREELMEIRGIGEKFADYIIQLRQDSPLKSLNDLEKLGLSSKQVQNLFSKAAKVLFK</sequence>
<accession>A0AAV0BX25</accession>
<dbReference type="PROSITE" id="PS00411">
    <property type="entry name" value="KINESIN_MOTOR_1"/>
    <property type="match status" value="1"/>
</dbReference>
<evidence type="ECO:0000313" key="10">
    <source>
        <dbReference type="EMBL" id="CAH9050415.1"/>
    </source>
</evidence>
<dbReference type="EMBL" id="CAMAPF010000002">
    <property type="protein sequence ID" value="CAH9050415.1"/>
    <property type="molecule type" value="Genomic_DNA"/>
</dbReference>
<dbReference type="FunFam" id="3.40.850.10:FF:000087">
    <property type="entry name" value="Kinesin-like protein"/>
    <property type="match status" value="1"/>
</dbReference>
<evidence type="ECO:0000256" key="6">
    <source>
        <dbReference type="ARBA" id="ARBA00061615"/>
    </source>
</evidence>
<reference evidence="10" key="1">
    <citation type="submission" date="2022-07" db="EMBL/GenBank/DDBJ databases">
        <authorList>
            <person name="Macas J."/>
            <person name="Novak P."/>
            <person name="Neumann P."/>
        </authorList>
    </citation>
    <scope>NUCLEOTIDE SEQUENCE</scope>
</reference>
<gene>
    <name evidence="10" type="ORF">CEPIT_LOCUS70</name>
</gene>
<evidence type="ECO:0000256" key="5">
    <source>
        <dbReference type="ARBA" id="ARBA00023175"/>
    </source>
</evidence>
<dbReference type="InterPro" id="IPR027417">
    <property type="entry name" value="P-loop_NTPase"/>
</dbReference>
<dbReference type="GO" id="GO:0005524">
    <property type="term" value="F:ATP binding"/>
    <property type="evidence" value="ECO:0007669"/>
    <property type="project" value="UniProtKB-UniRule"/>
</dbReference>
<evidence type="ECO:0000256" key="3">
    <source>
        <dbReference type="ARBA" id="ARBA00022741"/>
    </source>
</evidence>
<evidence type="ECO:0000256" key="7">
    <source>
        <dbReference type="PROSITE-ProRule" id="PRU00283"/>
    </source>
</evidence>
<dbReference type="InterPro" id="IPR019821">
    <property type="entry name" value="Kinesin_motor_CS"/>
</dbReference>
<keyword evidence="5 7" id="KW-0505">Motor protein</keyword>
<evidence type="ECO:0000259" key="9">
    <source>
        <dbReference type="PROSITE" id="PS50067"/>
    </source>
</evidence>
<dbReference type="Proteomes" id="UP001152523">
    <property type="component" value="Unassembled WGS sequence"/>
</dbReference>
<keyword evidence="11" id="KW-1185">Reference proteome</keyword>
<dbReference type="GO" id="GO:0005874">
    <property type="term" value="C:microtubule"/>
    <property type="evidence" value="ECO:0007669"/>
    <property type="project" value="UniProtKB-KW"/>
</dbReference>
<feature type="binding site" evidence="7">
    <location>
        <begin position="127"/>
        <end position="134"/>
    </location>
    <ligand>
        <name>ATP</name>
        <dbReference type="ChEBI" id="CHEBI:30616"/>
    </ligand>
</feature>
<dbReference type="GO" id="GO:0005875">
    <property type="term" value="C:microtubule associated complex"/>
    <property type="evidence" value="ECO:0007669"/>
    <property type="project" value="TreeGrafter"/>
</dbReference>
<feature type="domain" description="Kinesin motor" evidence="9">
    <location>
        <begin position="32"/>
        <end position="359"/>
    </location>
</feature>
<dbReference type="InterPro" id="IPR027640">
    <property type="entry name" value="Kinesin-like_fam"/>
</dbReference>
<dbReference type="FunFam" id="1.10.150.280:FF:000003">
    <property type="entry name" value="Kinesin-like protein KIN-10C"/>
    <property type="match status" value="1"/>
</dbReference>
<proteinExistence type="inferred from homology"/>
<dbReference type="SUPFAM" id="SSF52540">
    <property type="entry name" value="P-loop containing nucleoside triphosphate hydrolases"/>
    <property type="match status" value="1"/>
</dbReference>
<dbReference type="InterPro" id="IPR010994">
    <property type="entry name" value="RuvA_2-like"/>
</dbReference>
<dbReference type="GO" id="GO:0008017">
    <property type="term" value="F:microtubule binding"/>
    <property type="evidence" value="ECO:0007669"/>
    <property type="project" value="InterPro"/>
</dbReference>
<name>A0AAV0BX25_9ASTE</name>
<evidence type="ECO:0000256" key="1">
    <source>
        <dbReference type="ARBA" id="ARBA00004474"/>
    </source>
</evidence>
<organism evidence="10 11">
    <name type="scientific">Cuscuta epithymum</name>
    <dbReference type="NCBI Taxonomy" id="186058"/>
    <lineage>
        <taxon>Eukaryota</taxon>
        <taxon>Viridiplantae</taxon>
        <taxon>Streptophyta</taxon>
        <taxon>Embryophyta</taxon>
        <taxon>Tracheophyta</taxon>
        <taxon>Spermatophyta</taxon>
        <taxon>Magnoliopsida</taxon>
        <taxon>eudicotyledons</taxon>
        <taxon>Gunneridae</taxon>
        <taxon>Pentapetalae</taxon>
        <taxon>asterids</taxon>
        <taxon>lamiids</taxon>
        <taxon>Solanales</taxon>
        <taxon>Convolvulaceae</taxon>
        <taxon>Cuscuteae</taxon>
        <taxon>Cuscuta</taxon>
        <taxon>Cuscuta subgen. Cuscuta</taxon>
    </lineage>
</organism>
<dbReference type="Gene3D" id="1.10.150.280">
    <property type="entry name" value="AF1531-like domain"/>
    <property type="match status" value="1"/>
</dbReference>
<dbReference type="GO" id="GO:0007052">
    <property type="term" value="P:mitotic spindle organization"/>
    <property type="evidence" value="ECO:0007669"/>
    <property type="project" value="TreeGrafter"/>
</dbReference>
<dbReference type="Gene3D" id="3.40.850.10">
    <property type="entry name" value="Kinesin motor domain"/>
    <property type="match status" value="1"/>
</dbReference>
<dbReference type="InterPro" id="IPR036961">
    <property type="entry name" value="Kinesin_motor_dom_sf"/>
</dbReference>
<dbReference type="GO" id="GO:0009536">
    <property type="term" value="C:plastid"/>
    <property type="evidence" value="ECO:0007669"/>
    <property type="project" value="UniProtKB-SubCell"/>
</dbReference>
<evidence type="ECO:0000256" key="4">
    <source>
        <dbReference type="ARBA" id="ARBA00022840"/>
    </source>
</evidence>
<evidence type="ECO:0000313" key="11">
    <source>
        <dbReference type="Proteomes" id="UP001152523"/>
    </source>
</evidence>
<evidence type="ECO:0000256" key="2">
    <source>
        <dbReference type="ARBA" id="ARBA00022701"/>
    </source>
</evidence>
<dbReference type="SUPFAM" id="SSF47781">
    <property type="entry name" value="RuvA domain 2-like"/>
    <property type="match status" value="1"/>
</dbReference>
<comment type="similarity">
    <text evidence="6">Belongs to the TRAFAC class myosin-kinesin ATPase superfamily. Kinesin family. KIN-10 subfamily.</text>
</comment>